<feature type="domain" description="Peptidase S9 prolyl oligopeptidase catalytic" evidence="3">
    <location>
        <begin position="390"/>
        <end position="595"/>
    </location>
</feature>
<dbReference type="RefSeq" id="WP_317943080.1">
    <property type="nucleotide sequence ID" value="NZ_JAUBDI010000005.1"/>
</dbReference>
<protein>
    <submittedName>
        <fullName evidence="4">Alpha/beta fold hydrolase</fullName>
    </submittedName>
</protein>
<keyword evidence="5" id="KW-1185">Reference proteome</keyword>
<dbReference type="PANTHER" id="PTHR42776:SF27">
    <property type="entry name" value="DIPEPTIDYL PEPTIDASE FAMILY MEMBER 6"/>
    <property type="match status" value="1"/>
</dbReference>
<dbReference type="InterPro" id="IPR029058">
    <property type="entry name" value="AB_hydrolase_fold"/>
</dbReference>
<proteinExistence type="predicted"/>
<dbReference type="Pfam" id="PF00326">
    <property type="entry name" value="Peptidase_S9"/>
    <property type="match status" value="1"/>
</dbReference>
<dbReference type="Gene3D" id="3.40.50.1820">
    <property type="entry name" value="alpha/beta hydrolase"/>
    <property type="match status" value="1"/>
</dbReference>
<evidence type="ECO:0000313" key="4">
    <source>
        <dbReference type="EMBL" id="MDW0113014.1"/>
    </source>
</evidence>
<dbReference type="Pfam" id="PF07676">
    <property type="entry name" value="PD40"/>
    <property type="match status" value="1"/>
</dbReference>
<comment type="caution">
    <text evidence="4">The sequence shown here is derived from an EMBL/GenBank/DDBJ whole genome shotgun (WGS) entry which is preliminary data.</text>
</comment>
<dbReference type="GO" id="GO:0016787">
    <property type="term" value="F:hydrolase activity"/>
    <property type="evidence" value="ECO:0007669"/>
    <property type="project" value="UniProtKB-KW"/>
</dbReference>
<dbReference type="InterPro" id="IPR011042">
    <property type="entry name" value="6-blade_b-propeller_TolB-like"/>
</dbReference>
<keyword evidence="2" id="KW-0645">Protease</keyword>
<evidence type="ECO:0000256" key="1">
    <source>
        <dbReference type="ARBA" id="ARBA00022801"/>
    </source>
</evidence>
<dbReference type="Proteomes" id="UP001282284">
    <property type="component" value="Unassembled WGS sequence"/>
</dbReference>
<evidence type="ECO:0000313" key="5">
    <source>
        <dbReference type="Proteomes" id="UP001282284"/>
    </source>
</evidence>
<name>A0ABU4G7R9_9BACL</name>
<reference evidence="4 5" key="1">
    <citation type="submission" date="2023-06" db="EMBL/GenBank/DDBJ databases">
        <title>Sporosarcina sp. nov., isolated from Korean traditional fermented seafood 'Jeotgal'.</title>
        <authorList>
            <person name="Yang A.I."/>
            <person name="Shin N.-R."/>
        </authorList>
    </citation>
    <scope>NUCLEOTIDE SEQUENCE [LARGE SCALE GENOMIC DNA]</scope>
    <source>
        <strain evidence="4 5">KCTC13119</strain>
    </source>
</reference>
<dbReference type="InterPro" id="IPR002470">
    <property type="entry name" value="Peptidase_S9A"/>
</dbReference>
<dbReference type="PRINTS" id="PR00862">
    <property type="entry name" value="PROLIGOPTASE"/>
</dbReference>
<organism evidence="4 5">
    <name type="scientific">Sporosarcina saromensis</name>
    <dbReference type="NCBI Taxonomy" id="359365"/>
    <lineage>
        <taxon>Bacteria</taxon>
        <taxon>Bacillati</taxon>
        <taxon>Bacillota</taxon>
        <taxon>Bacilli</taxon>
        <taxon>Bacillales</taxon>
        <taxon>Caryophanaceae</taxon>
        <taxon>Sporosarcina</taxon>
    </lineage>
</organism>
<evidence type="ECO:0000256" key="2">
    <source>
        <dbReference type="ARBA" id="ARBA00022825"/>
    </source>
</evidence>
<dbReference type="InterPro" id="IPR001375">
    <property type="entry name" value="Peptidase_S9_cat"/>
</dbReference>
<dbReference type="InterPro" id="IPR011659">
    <property type="entry name" value="WD40"/>
</dbReference>
<dbReference type="PANTHER" id="PTHR42776">
    <property type="entry name" value="SERINE PEPTIDASE S9 FAMILY MEMBER"/>
    <property type="match status" value="1"/>
</dbReference>
<gene>
    <name evidence="4" type="ORF">QT711_07435</name>
</gene>
<dbReference type="SUPFAM" id="SSF82171">
    <property type="entry name" value="DPP6 N-terminal domain-like"/>
    <property type="match status" value="1"/>
</dbReference>
<dbReference type="SUPFAM" id="SSF53474">
    <property type="entry name" value="alpha/beta-Hydrolases"/>
    <property type="match status" value="1"/>
</dbReference>
<dbReference type="Gene3D" id="2.120.10.30">
    <property type="entry name" value="TolB, C-terminal domain"/>
    <property type="match status" value="1"/>
</dbReference>
<evidence type="ECO:0000259" key="3">
    <source>
        <dbReference type="Pfam" id="PF00326"/>
    </source>
</evidence>
<accession>A0ABU4G7R9</accession>
<keyword evidence="1 4" id="KW-0378">Hydrolase</keyword>
<sequence length="596" mass="67445">MVDQKDILLDLLTVHSAYDVQAIQRTGDFTFLSKLSGLPQVWKLNENDEPIQFIHAHDRVQSVYHSPSGDRTVVGIDREGNEKQQLYIVGAAGGAPEVLVESMEHFHHCGGWSPDGRYISYSSNRRSPGYFDVFVMDVDTKEVKQVFTHNGNCIPLGWVDEQTLFVNVKETNIDSTIHVVCLQTGNHYQIGDHDVLARYEAPVMKKDGEVGYVLTDENEETLYLSAFSIDEPDELTNLLHWDSWDIDAISLAPKEDVLAFCLNEGGMTKLGMYNTSSSEWEWVENIPNGVIGSMSWRSENALLFTLKTPTEPGDVWEYDRLSGTVTRLTFIGKFETSRNLVEPELYTYRSFDGLQIPYFMYHQGQPDNKPAIIYVHGGPESQIKAEYNPIFQFLVYQGFTVVAPNIRGSKGYGRSYIKLDDADKRLDAVADLASLAKELTDAHQVLPNKIGIMGRSYGGFMVLAALSHYPNLWAAGVDIVGMSNLKTFLQNTGEWRRGLREYEYGSLNMYSDYFDKIAPMNLSENITAPLLVFHGRNDSRVPVSEAEQLVQDLESRDRDVELIVFEDEGHQTSKIENHVALHTKTVQFLNRHLNQN</sequence>
<dbReference type="EMBL" id="JAUBDI010000005">
    <property type="protein sequence ID" value="MDW0113014.1"/>
    <property type="molecule type" value="Genomic_DNA"/>
</dbReference>
<keyword evidence="2" id="KW-0720">Serine protease</keyword>